<keyword evidence="3" id="KW-1185">Reference proteome</keyword>
<evidence type="ECO:0000256" key="1">
    <source>
        <dbReference type="SAM" id="MobiDB-lite"/>
    </source>
</evidence>
<evidence type="ECO:0000313" key="2">
    <source>
        <dbReference type="EMBL" id="MQT05316.1"/>
    </source>
</evidence>
<dbReference type="OrthoDB" id="4338055at2"/>
<dbReference type="Pfam" id="PF19680">
    <property type="entry name" value="DUF6182"/>
    <property type="match status" value="1"/>
</dbReference>
<dbReference type="RefSeq" id="WP_153526645.1">
    <property type="nucleotide sequence ID" value="NZ_JBEPDZ010000024.1"/>
</dbReference>
<dbReference type="InterPro" id="IPR045754">
    <property type="entry name" value="DUF6182"/>
</dbReference>
<comment type="caution">
    <text evidence="2">The sequence shown here is derived from an EMBL/GenBank/DDBJ whole genome shotgun (WGS) entry which is preliminary data.</text>
</comment>
<accession>A0A646KWD0</accession>
<proteinExistence type="predicted"/>
<dbReference type="Proteomes" id="UP000419138">
    <property type="component" value="Unassembled WGS sequence"/>
</dbReference>
<feature type="region of interest" description="Disordered" evidence="1">
    <location>
        <begin position="155"/>
        <end position="178"/>
    </location>
</feature>
<name>A0A646KWD0_STRJU</name>
<dbReference type="AlphaFoldDB" id="A0A646KWD0"/>
<reference evidence="2 3" key="1">
    <citation type="submission" date="2019-05" db="EMBL/GenBank/DDBJ databases">
        <title>Comparative genomics and metabolomics analyses of clavulanic acid producing Streptomyces species provides insight into specialized metabolism and evolution of beta-lactam biosynthetic gene clusters.</title>
        <authorList>
            <person name="Moore M.A."/>
            <person name="Cruz-Morales P."/>
            <person name="Barona Gomez F."/>
            <person name="Kapil T."/>
        </authorList>
    </citation>
    <scope>NUCLEOTIDE SEQUENCE [LARGE SCALE GENOMIC DNA]</scope>
    <source>
        <strain evidence="2 3">NRRL 5741</strain>
    </source>
</reference>
<sequence length="269" mass="28565">MTLSPTFLLSVAAGRLRTTRPDLAADLDLTSLEGLRGAQAVLADREAAEHGDRTVVVAVVGDFDLPRWVVDTCRFALAVPAERAGAWRHAFTRTVYLAGRPDSLRKRFTFDHVAEDGSIAWSGPAPEADTESLRRLLKTFSGGRELAAWAPVTVTVPGAGPPPGATGRMEGEPHGAGTRQPVARDLYIATARVTVADALVQVNHLLVESAMDGTVRPGDRLTLRSVPRLTGLSVPLAALRVDTDPHRPGELRAYAGLTEATEDSSGLPG</sequence>
<protein>
    <submittedName>
        <fullName evidence="2">Uncharacterized protein</fullName>
    </submittedName>
</protein>
<dbReference type="EMBL" id="VCLA01000201">
    <property type="protein sequence ID" value="MQT05316.1"/>
    <property type="molecule type" value="Genomic_DNA"/>
</dbReference>
<evidence type="ECO:0000313" key="3">
    <source>
        <dbReference type="Proteomes" id="UP000419138"/>
    </source>
</evidence>
<gene>
    <name evidence="2" type="ORF">FF041_35995</name>
</gene>
<organism evidence="2 3">
    <name type="scientific">Streptomyces jumonjinensis</name>
    <dbReference type="NCBI Taxonomy" id="1945"/>
    <lineage>
        <taxon>Bacteria</taxon>
        <taxon>Bacillati</taxon>
        <taxon>Actinomycetota</taxon>
        <taxon>Actinomycetes</taxon>
        <taxon>Kitasatosporales</taxon>
        <taxon>Streptomycetaceae</taxon>
        <taxon>Streptomyces</taxon>
    </lineage>
</organism>